<dbReference type="InterPro" id="IPR020846">
    <property type="entry name" value="MFS_dom"/>
</dbReference>
<feature type="transmembrane region" description="Helical" evidence="6">
    <location>
        <begin position="430"/>
        <end position="450"/>
    </location>
</feature>
<dbReference type="AlphaFoldDB" id="A0A517KXR7"/>
<evidence type="ECO:0000313" key="8">
    <source>
        <dbReference type="EMBL" id="QDS68171.1"/>
    </source>
</evidence>
<proteinExistence type="predicted"/>
<evidence type="ECO:0000259" key="7">
    <source>
        <dbReference type="PROSITE" id="PS50850"/>
    </source>
</evidence>
<dbReference type="EMBL" id="CP042185">
    <property type="protein sequence ID" value="QDS68171.1"/>
    <property type="molecule type" value="Genomic_DNA"/>
</dbReference>
<sequence length="677" mass="75775">MSTRPGDTSLRDYGIAAPHGYNATGRHVVTQDAGFSSGMDPNEAGVFQTILKPDDIYTADGTYWADLPLAKRVKFINQQDGAEAKRELRSIGRMMKKDPLSPVGAYMRNMVIPGAGLLLEGYVLFSIGNIKPLLQATFPACWKNYTTCNKTWVDALDYLEICGIIVGQILVGIIGDWLGRRWGLIQDATIMFIGLLMLTAAWGVTENGWVICYVWSLFFYGVGVGGEYPMTATSGMENAVGSGKISTKDDRLHRGRKVTSAFLMQGWGQFLNQVILILLLLIFHHGSGNPPYSKLSAQWTYRVSFAIPAVGTLWLVYFRMYKMRSASKQLEAAKKKSKVTGYDTQSLKLTFTFFGPRVLATAGAWFANDVFFYGNKLFQSEFISVLLPNNKSVMVGWLYNLINVGVSLCGYYLASFLIDNKLYGRKKMMIVGFMADFVLFVVPAFAYNYFTSKAGVHAFQAMYFLSSFFNQFGPNSVTFLVAAEVFPTPIRATAHGFSAAVGKAGALLAAVLYNYIDTQTKFLVVPWFGLLGAVLTFVFLPDTTGLDLKEQERRWTYIRAGREHDYHGIAIHPKHLSLWERFRGVGKQYDPVLDYEQKVADMRGEWEAWQMRKQMEGFEREDALEEEWSDEVSAYFSRTGGKNTPYITPHMQANEKKISGDSSDGNGDLGMPAMKQQ</sequence>
<comment type="subcellular location">
    <subcellularLocation>
        <location evidence="1">Membrane</location>
        <topology evidence="1">Multi-pass membrane protein</topology>
    </subcellularLocation>
</comment>
<dbReference type="STRING" id="50376.A0A517KXR7"/>
<protein>
    <recommendedName>
        <fullName evidence="7">Major facilitator superfamily (MFS) profile domain-containing protein</fullName>
    </recommendedName>
</protein>
<dbReference type="GO" id="GO:0016020">
    <property type="term" value="C:membrane"/>
    <property type="evidence" value="ECO:0007669"/>
    <property type="project" value="UniProtKB-SubCell"/>
</dbReference>
<organism evidence="8 9">
    <name type="scientific">Venturia effusa</name>
    <dbReference type="NCBI Taxonomy" id="50376"/>
    <lineage>
        <taxon>Eukaryota</taxon>
        <taxon>Fungi</taxon>
        <taxon>Dikarya</taxon>
        <taxon>Ascomycota</taxon>
        <taxon>Pezizomycotina</taxon>
        <taxon>Dothideomycetes</taxon>
        <taxon>Pleosporomycetidae</taxon>
        <taxon>Venturiales</taxon>
        <taxon>Venturiaceae</taxon>
        <taxon>Venturia</taxon>
    </lineage>
</organism>
<feature type="transmembrane region" description="Helical" evidence="6">
    <location>
        <begin position="208"/>
        <end position="226"/>
    </location>
</feature>
<keyword evidence="2 6" id="KW-0812">Transmembrane</keyword>
<keyword evidence="3 6" id="KW-1133">Transmembrane helix</keyword>
<feature type="transmembrane region" description="Helical" evidence="6">
    <location>
        <begin position="158"/>
        <end position="177"/>
    </location>
</feature>
<evidence type="ECO:0000256" key="1">
    <source>
        <dbReference type="ARBA" id="ARBA00004141"/>
    </source>
</evidence>
<keyword evidence="4 6" id="KW-0472">Membrane</keyword>
<dbReference type="Proteomes" id="UP000316270">
    <property type="component" value="Chromosome 1"/>
</dbReference>
<reference evidence="8 9" key="1">
    <citation type="submission" date="2019-07" db="EMBL/GenBank/DDBJ databases">
        <title>Finished genome of Venturia effusa.</title>
        <authorList>
            <person name="Young C.A."/>
            <person name="Cox M.P."/>
            <person name="Ganley A.R.D."/>
            <person name="David W.J."/>
        </authorList>
    </citation>
    <scope>NUCLEOTIDE SEQUENCE [LARGE SCALE GENOMIC DNA]</scope>
    <source>
        <strain evidence="9">albino</strain>
    </source>
</reference>
<feature type="domain" description="Major facilitator superfamily (MFS) profile" evidence="7">
    <location>
        <begin position="109"/>
        <end position="544"/>
    </location>
</feature>
<dbReference type="GO" id="GO:0022857">
    <property type="term" value="F:transmembrane transporter activity"/>
    <property type="evidence" value="ECO:0007669"/>
    <property type="project" value="InterPro"/>
</dbReference>
<dbReference type="InterPro" id="IPR005828">
    <property type="entry name" value="MFS_sugar_transport-like"/>
</dbReference>
<evidence type="ECO:0000256" key="6">
    <source>
        <dbReference type="SAM" id="Phobius"/>
    </source>
</evidence>
<feature type="transmembrane region" description="Helical" evidence="6">
    <location>
        <begin position="522"/>
        <end position="540"/>
    </location>
</feature>
<keyword evidence="9" id="KW-1185">Reference proteome</keyword>
<feature type="region of interest" description="Disordered" evidence="5">
    <location>
        <begin position="643"/>
        <end position="677"/>
    </location>
</feature>
<evidence type="ECO:0000256" key="4">
    <source>
        <dbReference type="ARBA" id="ARBA00023136"/>
    </source>
</evidence>
<dbReference type="OrthoDB" id="433512at2759"/>
<feature type="transmembrane region" description="Helical" evidence="6">
    <location>
        <begin position="184"/>
        <end position="202"/>
    </location>
</feature>
<dbReference type="InterPro" id="IPR036259">
    <property type="entry name" value="MFS_trans_sf"/>
</dbReference>
<dbReference type="Pfam" id="PF00083">
    <property type="entry name" value="Sugar_tr"/>
    <property type="match status" value="2"/>
</dbReference>
<evidence type="ECO:0000256" key="3">
    <source>
        <dbReference type="ARBA" id="ARBA00022989"/>
    </source>
</evidence>
<dbReference type="PROSITE" id="PS50850">
    <property type="entry name" value="MFS"/>
    <property type="match status" value="1"/>
</dbReference>
<dbReference type="PANTHER" id="PTHR24064">
    <property type="entry name" value="SOLUTE CARRIER FAMILY 22 MEMBER"/>
    <property type="match status" value="1"/>
</dbReference>
<gene>
    <name evidence="8" type="ORF">FKW77_010431</name>
</gene>
<accession>A0A517KXR7</accession>
<name>A0A517KXR7_9PEZI</name>
<evidence type="ECO:0000256" key="5">
    <source>
        <dbReference type="SAM" id="MobiDB-lite"/>
    </source>
</evidence>
<feature type="transmembrane region" description="Helical" evidence="6">
    <location>
        <begin position="261"/>
        <end position="283"/>
    </location>
</feature>
<evidence type="ECO:0000256" key="2">
    <source>
        <dbReference type="ARBA" id="ARBA00022692"/>
    </source>
</evidence>
<feature type="transmembrane region" description="Helical" evidence="6">
    <location>
        <begin position="494"/>
        <end position="516"/>
    </location>
</feature>
<feature type="transmembrane region" description="Helical" evidence="6">
    <location>
        <begin position="462"/>
        <end position="482"/>
    </location>
</feature>
<feature type="transmembrane region" description="Helical" evidence="6">
    <location>
        <begin position="299"/>
        <end position="318"/>
    </location>
</feature>
<feature type="transmembrane region" description="Helical" evidence="6">
    <location>
        <begin position="397"/>
        <end position="418"/>
    </location>
</feature>
<dbReference type="Gene3D" id="1.20.1250.20">
    <property type="entry name" value="MFS general substrate transporter like domains"/>
    <property type="match status" value="1"/>
</dbReference>
<dbReference type="SUPFAM" id="SSF103473">
    <property type="entry name" value="MFS general substrate transporter"/>
    <property type="match status" value="1"/>
</dbReference>
<evidence type="ECO:0000313" key="9">
    <source>
        <dbReference type="Proteomes" id="UP000316270"/>
    </source>
</evidence>